<organism evidence="2 3">
    <name type="scientific">Micromonospora parastrephiae</name>
    <dbReference type="NCBI Taxonomy" id="2806101"/>
    <lineage>
        <taxon>Bacteria</taxon>
        <taxon>Bacillati</taxon>
        <taxon>Actinomycetota</taxon>
        <taxon>Actinomycetes</taxon>
        <taxon>Micromonosporales</taxon>
        <taxon>Micromonosporaceae</taxon>
        <taxon>Micromonospora</taxon>
    </lineage>
</organism>
<keyword evidence="3" id="KW-1185">Reference proteome</keyword>
<dbReference type="Proteomes" id="UP000601027">
    <property type="component" value="Unassembled WGS sequence"/>
</dbReference>
<proteinExistence type="predicted"/>
<keyword evidence="1" id="KW-0472">Membrane</keyword>
<dbReference type="EMBL" id="JAEVHM010000009">
    <property type="protein sequence ID" value="MBM0231086.1"/>
    <property type="molecule type" value="Genomic_DNA"/>
</dbReference>
<feature type="transmembrane region" description="Helical" evidence="1">
    <location>
        <begin position="44"/>
        <end position="63"/>
    </location>
</feature>
<gene>
    <name evidence="2" type="ORF">JNW91_03865</name>
</gene>
<sequence>MSEALLLGAWLVEFAASAVAMYTAATYRQSARPAVVMRTSRTAAGVAVLMLAGLAIWALLTLAR</sequence>
<reference evidence="2 3" key="1">
    <citation type="submission" date="2021-01" db="EMBL/GenBank/DDBJ databases">
        <title>Draft genome sequence of Micromonospora sp. strain STR1_7.</title>
        <authorList>
            <person name="Karlyshev A."/>
            <person name="Jawad R."/>
        </authorList>
    </citation>
    <scope>NUCLEOTIDE SEQUENCE [LARGE SCALE GENOMIC DNA]</scope>
    <source>
        <strain evidence="2 3">STR1-7</strain>
    </source>
</reference>
<comment type="caution">
    <text evidence="2">The sequence shown here is derived from an EMBL/GenBank/DDBJ whole genome shotgun (WGS) entry which is preliminary data.</text>
</comment>
<protein>
    <submittedName>
        <fullName evidence="2">Uncharacterized protein</fullName>
    </submittedName>
</protein>
<evidence type="ECO:0000256" key="1">
    <source>
        <dbReference type="SAM" id="Phobius"/>
    </source>
</evidence>
<keyword evidence="1" id="KW-0812">Transmembrane</keyword>
<evidence type="ECO:0000313" key="3">
    <source>
        <dbReference type="Proteomes" id="UP000601027"/>
    </source>
</evidence>
<dbReference type="RefSeq" id="WP_203173563.1">
    <property type="nucleotide sequence ID" value="NZ_JAEVHM010000009.1"/>
</dbReference>
<name>A0ABS1XPA1_9ACTN</name>
<accession>A0ABS1XPA1</accession>
<evidence type="ECO:0000313" key="2">
    <source>
        <dbReference type="EMBL" id="MBM0231086.1"/>
    </source>
</evidence>
<keyword evidence="1" id="KW-1133">Transmembrane helix</keyword>